<accession>A0A814ER67</accession>
<comment type="caution">
    <text evidence="1">The sequence shown here is derived from an EMBL/GenBank/DDBJ whole genome shotgun (WGS) entry which is preliminary data.</text>
</comment>
<sequence length="144" mass="16443">MYEFDAGRTVIDQVINILKEGSLIKSVSENIELFHPDVALMSYSITVLYNLTFEKKIFHDLKDKKVIDICKPLYKARDKTIQFAARTLAAILNKEDIDKINNPSIIARSYLYLIENTIDDVTLTYHGITLDGVLTNLEGMILLF</sequence>
<dbReference type="EMBL" id="CAJNOU010000353">
    <property type="protein sequence ID" value="CAF0969563.1"/>
    <property type="molecule type" value="Genomic_DNA"/>
</dbReference>
<gene>
    <name evidence="1" type="ORF">SEV965_LOCUS9173</name>
</gene>
<dbReference type="Proteomes" id="UP000663889">
    <property type="component" value="Unassembled WGS sequence"/>
</dbReference>
<proteinExistence type="predicted"/>
<organism evidence="1 2">
    <name type="scientific">Rotaria sordida</name>
    <dbReference type="NCBI Taxonomy" id="392033"/>
    <lineage>
        <taxon>Eukaryota</taxon>
        <taxon>Metazoa</taxon>
        <taxon>Spiralia</taxon>
        <taxon>Gnathifera</taxon>
        <taxon>Rotifera</taxon>
        <taxon>Eurotatoria</taxon>
        <taxon>Bdelloidea</taxon>
        <taxon>Philodinida</taxon>
        <taxon>Philodinidae</taxon>
        <taxon>Rotaria</taxon>
    </lineage>
</organism>
<evidence type="ECO:0000313" key="1">
    <source>
        <dbReference type="EMBL" id="CAF0969563.1"/>
    </source>
</evidence>
<name>A0A814ER67_9BILA</name>
<dbReference type="AlphaFoldDB" id="A0A814ER67"/>
<evidence type="ECO:0000313" key="2">
    <source>
        <dbReference type="Proteomes" id="UP000663889"/>
    </source>
</evidence>
<reference evidence="1" key="1">
    <citation type="submission" date="2021-02" db="EMBL/GenBank/DDBJ databases">
        <authorList>
            <person name="Nowell W R."/>
        </authorList>
    </citation>
    <scope>NUCLEOTIDE SEQUENCE</scope>
</reference>
<protein>
    <submittedName>
        <fullName evidence="1">Uncharacterized protein</fullName>
    </submittedName>
</protein>